<keyword evidence="1" id="KW-1133">Transmembrane helix</keyword>
<keyword evidence="3" id="KW-1185">Reference proteome</keyword>
<keyword evidence="1" id="KW-0812">Transmembrane</keyword>
<protein>
    <submittedName>
        <fullName evidence="2">Uncharacterized protein</fullName>
    </submittedName>
</protein>
<name>Q6AGC7_LEIXX</name>
<feature type="transmembrane region" description="Helical" evidence="1">
    <location>
        <begin position="7"/>
        <end position="31"/>
    </location>
</feature>
<evidence type="ECO:0000313" key="3">
    <source>
        <dbReference type="Proteomes" id="UP000001306"/>
    </source>
</evidence>
<evidence type="ECO:0000313" key="2">
    <source>
        <dbReference type="EMBL" id="AAT88568.1"/>
    </source>
</evidence>
<accession>Q6AGC7</accession>
<dbReference type="AlphaFoldDB" id="Q6AGC7"/>
<dbReference type="EMBL" id="AE016822">
    <property type="protein sequence ID" value="AAT88568.1"/>
    <property type="molecule type" value="Genomic_DNA"/>
</dbReference>
<sequence length="36" mass="3632">MASRRPGWVIPLIVVVSAAVIVAGLVATVAVGGRVF</sequence>
<dbReference type="HOGENOM" id="CLU_219104_0_0_11"/>
<organism evidence="2 3">
    <name type="scientific">Leifsonia xyli subsp. xyli (strain CTCB07)</name>
    <dbReference type="NCBI Taxonomy" id="281090"/>
    <lineage>
        <taxon>Bacteria</taxon>
        <taxon>Bacillati</taxon>
        <taxon>Actinomycetota</taxon>
        <taxon>Actinomycetes</taxon>
        <taxon>Micrococcales</taxon>
        <taxon>Microbacteriaceae</taxon>
        <taxon>Leifsonia</taxon>
    </lineage>
</organism>
<proteinExistence type="predicted"/>
<gene>
    <name evidence="2" type="ordered locus">Lxx06090</name>
</gene>
<evidence type="ECO:0000256" key="1">
    <source>
        <dbReference type="SAM" id="Phobius"/>
    </source>
</evidence>
<reference evidence="2 3" key="1">
    <citation type="journal article" date="2004" name="Mol. Plant Microbe Interact.">
        <title>The genome sequence of the Gram-positive sugarcane pathogen Leifsonia xyli subsp. xyli.</title>
        <authorList>
            <person name="Monteiro-Vitorello C.B."/>
            <person name="Camargo L.E.A."/>
            <person name="Van Sluys M.A."/>
            <person name="Kitajima J.P."/>
            <person name="Truffi D."/>
            <person name="do Amaral A.M."/>
            <person name="Harakava R."/>
            <person name="de Oliveira J.C.F."/>
            <person name="Wood D."/>
            <person name="de Oliveira M.C."/>
            <person name="Miyaki C.Y."/>
            <person name="Takita M.A."/>
            <person name="da Silva A.C.R."/>
            <person name="Furlan L.R."/>
            <person name="Carraro D.M."/>
            <person name="Camarotte G."/>
            <person name="Almeida N.F. Jr."/>
            <person name="Carrer H."/>
            <person name="Coutinho L.L."/>
            <person name="El-Dorry H.A."/>
            <person name="Ferro M.I.T."/>
            <person name="Gagliardi P.R."/>
            <person name="Giglioti E."/>
            <person name="Goldman M.H.S."/>
            <person name="Goldman G.H."/>
            <person name="Kimura E.T."/>
            <person name="Ferro E.S."/>
            <person name="Kuramae E.E."/>
            <person name="Lemos E.G.M."/>
            <person name="Lemos M.V.F."/>
            <person name="Mauro S.M.Z."/>
            <person name="Machado M.A."/>
            <person name="Marino C.L."/>
            <person name="Menck C.F."/>
            <person name="Nunes L.R."/>
            <person name="Oliveira R.C."/>
            <person name="Pereira G.G."/>
            <person name="Siqueira W."/>
            <person name="de Souza A.A."/>
            <person name="Tsai S.M."/>
            <person name="Zanca A.S."/>
            <person name="Simpson A.J.G."/>
            <person name="Brumbley S.M."/>
            <person name="Setubal J.C."/>
        </authorList>
    </citation>
    <scope>NUCLEOTIDE SEQUENCE [LARGE SCALE GENOMIC DNA]</scope>
    <source>
        <strain evidence="2 3">CTCB07</strain>
    </source>
</reference>
<dbReference type="KEGG" id="lxx:Lxx06090"/>
<dbReference type="Proteomes" id="UP000001306">
    <property type="component" value="Chromosome"/>
</dbReference>
<keyword evidence="1" id="KW-0472">Membrane</keyword>